<dbReference type="GO" id="GO:0016020">
    <property type="term" value="C:membrane"/>
    <property type="evidence" value="ECO:0007669"/>
    <property type="project" value="UniProtKB-SubCell"/>
</dbReference>
<feature type="transmembrane region" description="Helical" evidence="6">
    <location>
        <begin position="30"/>
        <end position="49"/>
    </location>
</feature>
<feature type="transmembrane region" description="Helical" evidence="6">
    <location>
        <begin position="87"/>
        <end position="105"/>
    </location>
</feature>
<proteinExistence type="inferred from homology"/>
<feature type="transmembrane region" description="Helical" evidence="6">
    <location>
        <begin position="168"/>
        <end position="186"/>
    </location>
</feature>
<evidence type="ECO:0000313" key="8">
    <source>
        <dbReference type="Proteomes" id="UP001146793"/>
    </source>
</evidence>
<dbReference type="EMBL" id="JANTQA010000051">
    <property type="protein sequence ID" value="KAJ3429949.1"/>
    <property type="molecule type" value="Genomic_DNA"/>
</dbReference>
<sequence length="235" mass="27174">MLSQKLIIILIIICCIINCLPSFGATQLNYLGLFSKILTYVLLFLFGYSNYRESEEQESRIMALVNLGLLFSFIADLLLFFKANFASFFFFFLVPTCYTCAIFPNKPYNFKWIAIFPFSIILVLFDTNILPLIDPTLKIPTILFSISFVIAVWLSAERTIKLHTNSSKYNFLGYISFMFAAVIFTSTKTFVDLDLDDLITFPLFVFSQVLILYSLKTEKKKSQKELLEELMKKKN</sequence>
<dbReference type="InterPro" id="IPR012506">
    <property type="entry name" value="TMEM86B-like"/>
</dbReference>
<evidence type="ECO:0000256" key="2">
    <source>
        <dbReference type="ARBA" id="ARBA00007375"/>
    </source>
</evidence>
<dbReference type="Pfam" id="PF07947">
    <property type="entry name" value="YhhN"/>
    <property type="match status" value="1"/>
</dbReference>
<evidence type="ECO:0000256" key="4">
    <source>
        <dbReference type="ARBA" id="ARBA00022989"/>
    </source>
</evidence>
<evidence type="ECO:0000256" key="6">
    <source>
        <dbReference type="SAM" id="Phobius"/>
    </source>
</evidence>
<comment type="subcellular location">
    <subcellularLocation>
        <location evidence="1">Membrane</location>
        <topology evidence="1">Multi-pass membrane protein</topology>
    </subcellularLocation>
</comment>
<reference evidence="7" key="1">
    <citation type="submission" date="2022-08" db="EMBL/GenBank/DDBJ databases">
        <title>Novel sulphate-reducing endosymbionts in the free-living metamonad Anaeramoeba.</title>
        <authorList>
            <person name="Jerlstrom-Hultqvist J."/>
            <person name="Cepicka I."/>
            <person name="Gallot-Lavallee L."/>
            <person name="Salas-Leiva D."/>
            <person name="Curtis B.A."/>
            <person name="Zahonova K."/>
            <person name="Pipaliya S."/>
            <person name="Dacks J."/>
            <person name="Roger A.J."/>
        </authorList>
    </citation>
    <scope>NUCLEOTIDE SEQUENCE</scope>
    <source>
        <strain evidence="7">Busselton2</strain>
    </source>
</reference>
<evidence type="ECO:0000313" key="7">
    <source>
        <dbReference type="EMBL" id="KAJ3429949.1"/>
    </source>
</evidence>
<evidence type="ECO:0008006" key="9">
    <source>
        <dbReference type="Google" id="ProtNLM"/>
    </source>
</evidence>
<feature type="transmembrane region" description="Helical" evidence="6">
    <location>
        <begin position="198"/>
        <end position="215"/>
    </location>
</feature>
<keyword evidence="3 6" id="KW-0812">Transmembrane</keyword>
<feature type="transmembrane region" description="Helical" evidence="6">
    <location>
        <begin position="139"/>
        <end position="156"/>
    </location>
</feature>
<comment type="similarity">
    <text evidence="2">Belongs to the TMEM86 family.</text>
</comment>
<comment type="caution">
    <text evidence="7">The sequence shown here is derived from an EMBL/GenBank/DDBJ whole genome shotgun (WGS) entry which is preliminary data.</text>
</comment>
<protein>
    <recommendedName>
        <fullName evidence="9">YhhN-like protein</fullName>
    </recommendedName>
</protein>
<accession>A0AAV7YMI1</accession>
<organism evidence="7 8">
    <name type="scientific">Anaeramoeba flamelloides</name>
    <dbReference type="NCBI Taxonomy" id="1746091"/>
    <lineage>
        <taxon>Eukaryota</taxon>
        <taxon>Metamonada</taxon>
        <taxon>Anaeramoebidae</taxon>
        <taxon>Anaeramoeba</taxon>
    </lineage>
</organism>
<evidence type="ECO:0000256" key="1">
    <source>
        <dbReference type="ARBA" id="ARBA00004141"/>
    </source>
</evidence>
<evidence type="ECO:0000256" key="3">
    <source>
        <dbReference type="ARBA" id="ARBA00022692"/>
    </source>
</evidence>
<evidence type="ECO:0000256" key="5">
    <source>
        <dbReference type="ARBA" id="ARBA00023136"/>
    </source>
</evidence>
<keyword evidence="5 6" id="KW-0472">Membrane</keyword>
<dbReference type="Proteomes" id="UP001146793">
    <property type="component" value="Unassembled WGS sequence"/>
</dbReference>
<feature type="transmembrane region" description="Helical" evidence="6">
    <location>
        <begin position="112"/>
        <end position="133"/>
    </location>
</feature>
<feature type="transmembrane region" description="Helical" evidence="6">
    <location>
        <begin position="61"/>
        <end position="81"/>
    </location>
</feature>
<name>A0AAV7YMI1_9EUKA</name>
<gene>
    <name evidence="7" type="ORF">M0812_22949</name>
</gene>
<feature type="transmembrane region" description="Helical" evidence="6">
    <location>
        <begin position="7"/>
        <end position="24"/>
    </location>
</feature>
<dbReference type="AlphaFoldDB" id="A0AAV7YMI1"/>
<keyword evidence="4 6" id="KW-1133">Transmembrane helix</keyword>